<dbReference type="PANTHER" id="PTHR11668:SF285">
    <property type="entry name" value="SERINE_THREONINE-PROTEIN PHOSPHATASE-RELATED"/>
    <property type="match status" value="1"/>
</dbReference>
<sequence>MMQKKGFGDAQIIQIIEKIIEILTPLSATIEILSPVVVFGDIHGQLADMLRFVNIVGRPPHFQFLFLGDYVDRAERSLEVIMWLFCMKILHPKKVHLLRGNHEIRRINAVYGFREEMRRKRPNAIWKFMNDAFCQLPICAIISRRILCMHGGLSENIKDIGTLRELKKPVQHKCCEESIVVDLLWADPSVESDEVKFNSARGISCTFGEKLVNQICSNLGIDMIIRGHELENNGHRFLFNNRLLTVFSAPNYSGLFSNKGSVLKISRSLKIQVVTLVPEKSVESLNLDTLHRMQAINEFDPRKPAANPSCRSHRSHTSSGFIAIDSMYAHDTKNCRIVETRRASSLTSVTPICRTPPRASTSRESLSNLEMSSKPISADDNMSLASIKRVLTKAEAEDLMSPKAPTPTPQLVKNEETKNTL</sequence>
<dbReference type="GO" id="GO:0005634">
    <property type="term" value="C:nucleus"/>
    <property type="evidence" value="ECO:0007669"/>
    <property type="project" value="TreeGrafter"/>
</dbReference>
<dbReference type="InterPro" id="IPR050341">
    <property type="entry name" value="PP1_catalytic_subunit"/>
</dbReference>
<dbReference type="EMBL" id="CADEPM010000008">
    <property type="protein sequence ID" value="CAB3409284.1"/>
    <property type="molecule type" value="Genomic_DNA"/>
</dbReference>
<dbReference type="InterPro" id="IPR006186">
    <property type="entry name" value="Ser/Thr-sp_prot-phosphatase"/>
</dbReference>
<dbReference type="SUPFAM" id="SSF56300">
    <property type="entry name" value="Metallo-dependent phosphatases"/>
    <property type="match status" value="1"/>
</dbReference>
<dbReference type="InterPro" id="IPR004843">
    <property type="entry name" value="Calcineurin-like_PHP"/>
</dbReference>
<dbReference type="PRINTS" id="PR00114">
    <property type="entry name" value="STPHPHTASE"/>
</dbReference>
<name>A0A8S1FAP9_9PELO</name>
<dbReference type="CDD" id="cd00144">
    <property type="entry name" value="MPP_PPP_family"/>
    <property type="match status" value="1"/>
</dbReference>
<dbReference type="EC" id="3.1.3.16" evidence="1"/>
<proteinExistence type="inferred from homology"/>
<accession>A0A8S1FAP9</accession>
<feature type="region of interest" description="Disordered" evidence="2">
    <location>
        <begin position="350"/>
        <end position="374"/>
    </location>
</feature>
<dbReference type="PANTHER" id="PTHR11668">
    <property type="entry name" value="SERINE/THREONINE PROTEIN PHOSPHATASE"/>
    <property type="match status" value="1"/>
</dbReference>
<gene>
    <name evidence="4" type="ORF">CBOVIS_LOCUS10955</name>
</gene>
<dbReference type="Gene3D" id="3.60.21.10">
    <property type="match status" value="1"/>
</dbReference>
<dbReference type="Proteomes" id="UP000494206">
    <property type="component" value="Unassembled WGS sequence"/>
</dbReference>
<keyword evidence="1" id="KW-0378">Hydrolase</keyword>
<dbReference type="SMART" id="SM00156">
    <property type="entry name" value="PP2Ac"/>
    <property type="match status" value="1"/>
</dbReference>
<dbReference type="OrthoDB" id="5793670at2759"/>
<keyword evidence="5" id="KW-1185">Reference proteome</keyword>
<comment type="catalytic activity">
    <reaction evidence="1">
        <text>O-phospho-L-threonyl-[protein] + H2O = L-threonyl-[protein] + phosphate</text>
        <dbReference type="Rhea" id="RHEA:47004"/>
        <dbReference type="Rhea" id="RHEA-COMP:11060"/>
        <dbReference type="Rhea" id="RHEA-COMP:11605"/>
        <dbReference type="ChEBI" id="CHEBI:15377"/>
        <dbReference type="ChEBI" id="CHEBI:30013"/>
        <dbReference type="ChEBI" id="CHEBI:43474"/>
        <dbReference type="ChEBI" id="CHEBI:61977"/>
        <dbReference type="EC" id="3.1.3.16"/>
    </reaction>
</comment>
<organism evidence="4 5">
    <name type="scientific">Caenorhabditis bovis</name>
    <dbReference type="NCBI Taxonomy" id="2654633"/>
    <lineage>
        <taxon>Eukaryota</taxon>
        <taxon>Metazoa</taxon>
        <taxon>Ecdysozoa</taxon>
        <taxon>Nematoda</taxon>
        <taxon>Chromadorea</taxon>
        <taxon>Rhabditida</taxon>
        <taxon>Rhabditina</taxon>
        <taxon>Rhabditomorpha</taxon>
        <taxon>Rhabditoidea</taxon>
        <taxon>Rhabditidae</taxon>
        <taxon>Peloderinae</taxon>
        <taxon>Caenorhabditis</taxon>
    </lineage>
</organism>
<evidence type="ECO:0000313" key="5">
    <source>
        <dbReference type="Proteomes" id="UP000494206"/>
    </source>
</evidence>
<feature type="domain" description="Serine/threonine specific protein phosphatases" evidence="3">
    <location>
        <begin position="98"/>
        <end position="103"/>
    </location>
</feature>
<evidence type="ECO:0000259" key="3">
    <source>
        <dbReference type="PROSITE" id="PS00125"/>
    </source>
</evidence>
<comment type="caution">
    <text evidence="4">The sequence shown here is derived from an EMBL/GenBank/DDBJ whole genome shotgun (WGS) entry which is preliminary data.</text>
</comment>
<protein>
    <recommendedName>
        <fullName evidence="1">Serine/threonine-protein phosphatase</fullName>
        <ecNumber evidence="1">3.1.3.16</ecNumber>
    </recommendedName>
</protein>
<dbReference type="GO" id="GO:0005737">
    <property type="term" value="C:cytoplasm"/>
    <property type="evidence" value="ECO:0007669"/>
    <property type="project" value="TreeGrafter"/>
</dbReference>
<dbReference type="GO" id="GO:0004722">
    <property type="term" value="F:protein serine/threonine phosphatase activity"/>
    <property type="evidence" value="ECO:0007669"/>
    <property type="project" value="UniProtKB-EC"/>
</dbReference>
<evidence type="ECO:0000256" key="1">
    <source>
        <dbReference type="RuleBase" id="RU004273"/>
    </source>
</evidence>
<evidence type="ECO:0000313" key="4">
    <source>
        <dbReference type="EMBL" id="CAB3409284.1"/>
    </source>
</evidence>
<dbReference type="PROSITE" id="PS00125">
    <property type="entry name" value="SER_THR_PHOSPHATASE"/>
    <property type="match status" value="1"/>
</dbReference>
<dbReference type="Pfam" id="PF00149">
    <property type="entry name" value="Metallophos"/>
    <property type="match status" value="1"/>
</dbReference>
<dbReference type="AlphaFoldDB" id="A0A8S1FAP9"/>
<reference evidence="4 5" key="1">
    <citation type="submission" date="2020-04" db="EMBL/GenBank/DDBJ databases">
        <authorList>
            <person name="Laetsch R D."/>
            <person name="Stevens L."/>
            <person name="Kumar S."/>
            <person name="Blaxter L. M."/>
        </authorList>
    </citation>
    <scope>NUCLEOTIDE SEQUENCE [LARGE SCALE GENOMIC DNA]</scope>
</reference>
<comment type="similarity">
    <text evidence="1">Belongs to the PPP phosphatase family.</text>
</comment>
<evidence type="ECO:0000256" key="2">
    <source>
        <dbReference type="SAM" id="MobiDB-lite"/>
    </source>
</evidence>
<feature type="region of interest" description="Disordered" evidence="2">
    <location>
        <begin position="394"/>
        <end position="421"/>
    </location>
</feature>
<dbReference type="InterPro" id="IPR029052">
    <property type="entry name" value="Metallo-depent_PP-like"/>
</dbReference>
<feature type="compositionally biased region" description="Polar residues" evidence="2">
    <location>
        <begin position="358"/>
        <end position="374"/>
    </location>
</feature>